<evidence type="ECO:0008006" key="3">
    <source>
        <dbReference type="Google" id="ProtNLM"/>
    </source>
</evidence>
<proteinExistence type="predicted"/>
<sequence>MASAKQIVAELGRPGPHQVLRGDLALVGLPGVLFTPASGELLPAVAFGHDWLNPAPRYLGLLRHLASWGIVVAAPDTERSPFASHRKLAGDLRTALDVVSTVRLGGTARGAAVSVDPRKLGLAGHGMGAAAAVLAAATPPPATRVQAVGEPYWESGSEIAEARGQVEAVATIALSESRPPAQDAARAVHRPGLHIAFGKDLVSPPSAGAEPVAAAWAGPSVLRTVKKASHMAIVEGRHWSDLVLDGKADLGVGTTVKALLTGFLLHHLNGEKAYADLVDGAVKGTEVRVYRESSTV</sequence>
<dbReference type="InterPro" id="IPR029058">
    <property type="entry name" value="AB_hydrolase_fold"/>
</dbReference>
<evidence type="ECO:0000313" key="1">
    <source>
        <dbReference type="EMBL" id="NYD37680.1"/>
    </source>
</evidence>
<reference evidence="1 2" key="1">
    <citation type="submission" date="2020-07" db="EMBL/GenBank/DDBJ databases">
        <title>Sequencing the genomes of 1000 actinobacteria strains.</title>
        <authorList>
            <person name="Klenk H.-P."/>
        </authorList>
    </citation>
    <scope>NUCLEOTIDE SEQUENCE [LARGE SCALE GENOMIC DNA]</scope>
    <source>
        <strain evidence="1 2">DSM 45772</strain>
    </source>
</reference>
<dbReference type="SUPFAM" id="SSF53474">
    <property type="entry name" value="alpha/beta-Hydrolases"/>
    <property type="match status" value="1"/>
</dbReference>
<protein>
    <recommendedName>
        <fullName evidence="3">Alpha/beta hydrolase</fullName>
    </recommendedName>
</protein>
<dbReference type="Gene3D" id="3.40.50.1820">
    <property type="entry name" value="alpha/beta hydrolase"/>
    <property type="match status" value="1"/>
</dbReference>
<comment type="caution">
    <text evidence="1">The sequence shown here is derived from an EMBL/GenBank/DDBJ whole genome shotgun (WGS) entry which is preliminary data.</text>
</comment>
<dbReference type="PANTHER" id="PTHR33428:SF14">
    <property type="entry name" value="CARBOXYLESTERASE TYPE B DOMAIN-CONTAINING PROTEIN"/>
    <property type="match status" value="1"/>
</dbReference>
<dbReference type="Proteomes" id="UP000535890">
    <property type="component" value="Unassembled WGS sequence"/>
</dbReference>
<dbReference type="RefSeq" id="WP_179795232.1">
    <property type="nucleotide sequence ID" value="NZ_BAABHP010000025.1"/>
</dbReference>
<dbReference type="AlphaFoldDB" id="A0A7Y9DYB5"/>
<dbReference type="EMBL" id="JACCBN010000001">
    <property type="protein sequence ID" value="NYD37680.1"/>
    <property type="molecule type" value="Genomic_DNA"/>
</dbReference>
<accession>A0A7Y9DYB5</accession>
<name>A0A7Y9DYB5_9PSEU</name>
<gene>
    <name evidence="1" type="ORF">BJ983_003782</name>
</gene>
<evidence type="ECO:0000313" key="2">
    <source>
        <dbReference type="Proteomes" id="UP000535890"/>
    </source>
</evidence>
<organism evidence="1 2">
    <name type="scientific">Actinomycetospora corticicola</name>
    <dbReference type="NCBI Taxonomy" id="663602"/>
    <lineage>
        <taxon>Bacteria</taxon>
        <taxon>Bacillati</taxon>
        <taxon>Actinomycetota</taxon>
        <taxon>Actinomycetes</taxon>
        <taxon>Pseudonocardiales</taxon>
        <taxon>Pseudonocardiaceae</taxon>
        <taxon>Actinomycetospora</taxon>
    </lineage>
</organism>
<keyword evidence="2" id="KW-1185">Reference proteome</keyword>
<dbReference type="PANTHER" id="PTHR33428">
    <property type="entry name" value="CHLOROPHYLLASE-2, CHLOROPLASTIC"/>
    <property type="match status" value="1"/>
</dbReference>